<dbReference type="STRING" id="87541.AWM71_07265"/>
<name>A0A133Y0Y9_9LACT</name>
<feature type="domain" description="Smf/DprA SLOG" evidence="2">
    <location>
        <begin position="87"/>
        <end position="293"/>
    </location>
</feature>
<dbReference type="OrthoDB" id="9785707at2"/>
<dbReference type="EMBL" id="LSCQ01000036">
    <property type="protein sequence ID" value="KXB36856.1"/>
    <property type="molecule type" value="Genomic_DNA"/>
</dbReference>
<dbReference type="SUPFAM" id="SSF102405">
    <property type="entry name" value="MCP/YpsA-like"/>
    <property type="match status" value="1"/>
</dbReference>
<reference evidence="3 4" key="1">
    <citation type="submission" date="2016-01" db="EMBL/GenBank/DDBJ databases">
        <authorList>
            <person name="Oliw E.H."/>
        </authorList>
    </citation>
    <scope>NUCLEOTIDE SEQUENCE [LARGE SCALE GENOMIC DNA]</scope>
    <source>
        <strain evidence="3 4">KA00635</strain>
    </source>
</reference>
<dbReference type="PANTHER" id="PTHR43022:SF1">
    <property type="entry name" value="PROTEIN SMF"/>
    <property type="match status" value="1"/>
</dbReference>
<comment type="caution">
    <text evidence="3">The sequence shown here is derived from an EMBL/GenBank/DDBJ whole genome shotgun (WGS) entry which is preliminary data.</text>
</comment>
<gene>
    <name evidence="3" type="ORF">HMPREF3187_00704</name>
</gene>
<organism evidence="3 4">
    <name type="scientific">Aerococcus christensenii</name>
    <dbReference type="NCBI Taxonomy" id="87541"/>
    <lineage>
        <taxon>Bacteria</taxon>
        <taxon>Bacillati</taxon>
        <taxon>Bacillota</taxon>
        <taxon>Bacilli</taxon>
        <taxon>Lactobacillales</taxon>
        <taxon>Aerococcaceae</taxon>
        <taxon>Aerococcus</taxon>
    </lineage>
</organism>
<dbReference type="Proteomes" id="UP000070422">
    <property type="component" value="Unassembled WGS sequence"/>
</dbReference>
<evidence type="ECO:0000313" key="4">
    <source>
        <dbReference type="Proteomes" id="UP000070422"/>
    </source>
</evidence>
<accession>A0A133Y0Y9</accession>
<dbReference type="PATRIC" id="fig|87541.4.peg.703"/>
<dbReference type="GO" id="GO:0009294">
    <property type="term" value="P:DNA-mediated transformation"/>
    <property type="evidence" value="ECO:0007669"/>
    <property type="project" value="InterPro"/>
</dbReference>
<dbReference type="Gene3D" id="3.40.50.450">
    <property type="match status" value="1"/>
</dbReference>
<dbReference type="NCBIfam" id="TIGR00732">
    <property type="entry name" value="dprA"/>
    <property type="match status" value="1"/>
</dbReference>
<sequence length="296" mass="33515">MLSEISSVSDDLERARQLLIYLTESGLVGYMDRVSLFKEALEKEDLFSLVQRQLGEKRYFPRLMAFFEDYSFSHYLKEYQKRHIHPITYFDWNYPSLLQESYRPALVLFTQGQWQWLHTPCLSVVGSRKVSQEAKQVIDYLITPCLQELTIVSGLAYGVDVQAHRTAIEGGGQTIAVIGTGLAHVYPSSHQEIQQLIAKNYLLVSILPLYAGVKPWHFPYRNETIAGLSSATLVIEAKKRSGSLITANYALQANREVMAVPGSVLDECHEGCNQLIQAGALPVLQAEDILEQYHLY</sequence>
<comment type="similarity">
    <text evidence="1">Belongs to the DprA/Smf family.</text>
</comment>
<evidence type="ECO:0000259" key="2">
    <source>
        <dbReference type="Pfam" id="PF02481"/>
    </source>
</evidence>
<dbReference type="RefSeq" id="WP_060936693.1">
    <property type="nucleotide sequence ID" value="NZ_JASOZP010000002.1"/>
</dbReference>
<protein>
    <submittedName>
        <fullName evidence="3">DNA protecting protein DprA</fullName>
    </submittedName>
</protein>
<dbReference type="InterPro" id="IPR003488">
    <property type="entry name" value="DprA"/>
</dbReference>
<evidence type="ECO:0000256" key="1">
    <source>
        <dbReference type="ARBA" id="ARBA00006525"/>
    </source>
</evidence>
<evidence type="ECO:0000313" key="3">
    <source>
        <dbReference type="EMBL" id="KXB36856.1"/>
    </source>
</evidence>
<dbReference type="PANTHER" id="PTHR43022">
    <property type="entry name" value="PROTEIN SMF"/>
    <property type="match status" value="1"/>
</dbReference>
<dbReference type="Pfam" id="PF02481">
    <property type="entry name" value="DNA_processg_A"/>
    <property type="match status" value="1"/>
</dbReference>
<dbReference type="AlphaFoldDB" id="A0A133Y0Y9"/>
<proteinExistence type="inferred from homology"/>
<dbReference type="InterPro" id="IPR057666">
    <property type="entry name" value="DrpA_SLOG"/>
</dbReference>